<evidence type="ECO:0000313" key="2">
    <source>
        <dbReference type="EMBL" id="RSL61608.1"/>
    </source>
</evidence>
<dbReference type="AlphaFoldDB" id="A0A428Q8L5"/>
<keyword evidence="3" id="KW-1185">Reference proteome</keyword>
<feature type="region of interest" description="Disordered" evidence="1">
    <location>
        <begin position="1"/>
        <end position="25"/>
    </location>
</feature>
<dbReference type="STRING" id="1325734.A0A428Q8L5"/>
<comment type="caution">
    <text evidence="2">The sequence shown here is derived from an EMBL/GenBank/DDBJ whole genome shotgun (WGS) entry which is preliminary data.</text>
</comment>
<protein>
    <submittedName>
        <fullName evidence="2">Uncharacterized protein</fullName>
    </submittedName>
</protein>
<name>A0A428Q8L5_9HYPO</name>
<proteinExistence type="predicted"/>
<accession>A0A428Q8L5</accession>
<evidence type="ECO:0000313" key="3">
    <source>
        <dbReference type="Proteomes" id="UP000288168"/>
    </source>
</evidence>
<evidence type="ECO:0000256" key="1">
    <source>
        <dbReference type="SAM" id="MobiDB-lite"/>
    </source>
</evidence>
<gene>
    <name evidence="2" type="ORF">CEP54_006156</name>
</gene>
<reference evidence="2 3" key="1">
    <citation type="submission" date="2017-06" db="EMBL/GenBank/DDBJ databases">
        <title>Comparative genomic analysis of Ambrosia Fusariam Clade fungi.</title>
        <authorList>
            <person name="Stajich J.E."/>
            <person name="Carrillo J."/>
            <person name="Kijimoto T."/>
            <person name="Eskalen A."/>
            <person name="O'Donnell K."/>
            <person name="Kasson M."/>
        </authorList>
    </citation>
    <scope>NUCLEOTIDE SEQUENCE [LARGE SCALE GENOMIC DNA]</scope>
    <source>
        <strain evidence="2 3">NRRL62584</strain>
    </source>
</reference>
<organism evidence="2 3">
    <name type="scientific">Fusarium duplospermum</name>
    <dbReference type="NCBI Taxonomy" id="1325734"/>
    <lineage>
        <taxon>Eukaryota</taxon>
        <taxon>Fungi</taxon>
        <taxon>Dikarya</taxon>
        <taxon>Ascomycota</taxon>
        <taxon>Pezizomycotina</taxon>
        <taxon>Sordariomycetes</taxon>
        <taxon>Hypocreomycetidae</taxon>
        <taxon>Hypocreales</taxon>
        <taxon>Nectriaceae</taxon>
        <taxon>Fusarium</taxon>
        <taxon>Fusarium solani species complex</taxon>
    </lineage>
</organism>
<dbReference type="Proteomes" id="UP000288168">
    <property type="component" value="Unassembled WGS sequence"/>
</dbReference>
<dbReference type="EMBL" id="NKCI01000050">
    <property type="protein sequence ID" value="RSL61608.1"/>
    <property type="molecule type" value="Genomic_DNA"/>
</dbReference>
<dbReference type="OrthoDB" id="10250478at2759"/>
<sequence length="85" mass="9671">MPPLVRYTYRASPRSPSEATPWERPTRRSGLPCLIKFIEEAHPEFKQKLKEAKAKSTEKRGGANYNIGLSNIEDGVVTRFSPEPR</sequence>